<evidence type="ECO:0000256" key="5">
    <source>
        <dbReference type="ARBA" id="ARBA00022857"/>
    </source>
</evidence>
<evidence type="ECO:0000256" key="2">
    <source>
        <dbReference type="ARBA" id="ARBA00009732"/>
    </source>
</evidence>
<evidence type="ECO:0000256" key="4">
    <source>
        <dbReference type="ARBA" id="ARBA00022605"/>
    </source>
</evidence>
<keyword evidence="7" id="KW-0486">Methionine biosynthesis</keyword>
<evidence type="ECO:0000313" key="16">
    <source>
        <dbReference type="Proteomes" id="UP000242525"/>
    </source>
</evidence>
<evidence type="ECO:0000256" key="11">
    <source>
        <dbReference type="ARBA" id="ARBA00082472"/>
    </source>
</evidence>
<evidence type="ECO:0000256" key="10">
    <source>
        <dbReference type="ARBA" id="ARBA00078053"/>
    </source>
</evidence>
<dbReference type="NCBIfam" id="TIGR00434">
    <property type="entry name" value="cysH"/>
    <property type="match status" value="1"/>
</dbReference>
<dbReference type="PIRSF" id="PIRSF000857">
    <property type="entry name" value="PAPS_reductase"/>
    <property type="match status" value="1"/>
</dbReference>
<dbReference type="GO" id="GO:0019379">
    <property type="term" value="P:sulfate assimilation, phosphoadenylyl sulfate reduction by phosphoadenylyl-sulfate reductase (thioredoxin)"/>
    <property type="evidence" value="ECO:0007669"/>
    <property type="project" value="InterPro"/>
</dbReference>
<dbReference type="SUPFAM" id="SSF52402">
    <property type="entry name" value="Adenine nucleotide alpha hydrolases-like"/>
    <property type="match status" value="1"/>
</dbReference>
<reference evidence="15" key="2">
    <citation type="journal article" date="2020" name="Front. Microbiol.">
        <title>Phenotypic and Genetic Characterization of the Cheese Ripening Yeast Geotrichum candidum.</title>
        <authorList>
            <person name="Perkins V."/>
            <person name="Vignola S."/>
            <person name="Lessard M.H."/>
            <person name="Plante P.L."/>
            <person name="Corbeil J."/>
            <person name="Dugat-Bony E."/>
            <person name="Frenette M."/>
            <person name="Labrie S."/>
        </authorList>
    </citation>
    <scope>NUCLEOTIDE SEQUENCE</scope>
    <source>
        <strain evidence="15">LMA-70</strain>
    </source>
</reference>
<sequence length="258" mass="29303">MTEADLTVKFSESHLNYINSQLQDKSPEEILQWAITTFPSLYQTTAFGLTGLVTVDLISKIEPGSHPIDLIFLDTLHHFKETLQLVEDVKAKYPNVKLHVFKPEGANTEKEFAEKYGEKLWDNNDLYYDYLVKVEPAQRAYDQLGVVAVLTGRRRSQGGARGNLPIVQVEETGLIKINPLANWTFEQVNAYIKKNNVPYNVLLDQGYRSVGDYHSTAPVKEGEDERAGRWKGKKKTECGIHETSKFAHFMNARPEQTA</sequence>
<gene>
    <name evidence="14" type="ORF">BN980_GECA06s00681g</name>
    <name evidence="15" type="ORF">DV451_001271</name>
</gene>
<dbReference type="PANTHER" id="PTHR46509">
    <property type="entry name" value="PHOSPHOADENOSINE PHOSPHOSULFATE REDUCTASE"/>
    <property type="match status" value="1"/>
</dbReference>
<dbReference type="HAMAP" id="MF_00063">
    <property type="entry name" value="CysH"/>
    <property type="match status" value="1"/>
</dbReference>
<dbReference type="InterPro" id="IPR011800">
    <property type="entry name" value="PAPS_reductase_CysH"/>
</dbReference>
<keyword evidence="6" id="KW-0560">Oxidoreductase</keyword>
<dbReference type="NCBIfam" id="NF002537">
    <property type="entry name" value="PRK02090.1"/>
    <property type="match status" value="1"/>
</dbReference>
<accession>A0A0J9X9L0</accession>
<keyword evidence="5" id="KW-0521">NADP</keyword>
<keyword evidence="16" id="KW-1185">Reference proteome</keyword>
<feature type="domain" description="Phosphoadenosine phosphosulphate reductase" evidence="13">
    <location>
        <begin position="42"/>
        <end position="218"/>
    </location>
</feature>
<dbReference type="GO" id="GO:0005737">
    <property type="term" value="C:cytoplasm"/>
    <property type="evidence" value="ECO:0007669"/>
    <property type="project" value="TreeGrafter"/>
</dbReference>
<dbReference type="GO" id="GO:0019344">
    <property type="term" value="P:cysteine biosynthetic process"/>
    <property type="evidence" value="ECO:0007669"/>
    <property type="project" value="UniProtKB-KW"/>
</dbReference>
<dbReference type="NCBIfam" id="TIGR02057">
    <property type="entry name" value="PAPS_reductase"/>
    <property type="match status" value="1"/>
</dbReference>
<evidence type="ECO:0000256" key="6">
    <source>
        <dbReference type="ARBA" id="ARBA00023002"/>
    </source>
</evidence>
<dbReference type="GO" id="GO:0004604">
    <property type="term" value="F:phosphoadenylyl-sulfate reductase (thioredoxin) activity"/>
    <property type="evidence" value="ECO:0007669"/>
    <property type="project" value="UniProtKB-EC"/>
</dbReference>
<evidence type="ECO:0000256" key="9">
    <source>
        <dbReference type="ARBA" id="ARBA00052536"/>
    </source>
</evidence>
<dbReference type="AlphaFoldDB" id="A0A0J9X9L0"/>
<comment type="pathway">
    <text evidence="1">Sulfur metabolism; hydrogen sulfide biosynthesis; sulfite from sulfate: step 3/3.</text>
</comment>
<dbReference type="CDD" id="cd23945">
    <property type="entry name" value="PAPS_reductase"/>
    <property type="match status" value="1"/>
</dbReference>
<reference evidence="15" key="3">
    <citation type="submission" date="2020-01" db="EMBL/GenBank/DDBJ databases">
        <authorList>
            <person name="Perkins V."/>
            <person name="Lessard M.-H."/>
            <person name="Dugat-Bony E."/>
            <person name="Frenette M."/>
            <person name="Labrie S."/>
        </authorList>
    </citation>
    <scope>NUCLEOTIDE SEQUENCE</scope>
    <source>
        <strain evidence="15">LMA-70</strain>
    </source>
</reference>
<evidence type="ECO:0000313" key="15">
    <source>
        <dbReference type="EMBL" id="KAF5103663.1"/>
    </source>
</evidence>
<dbReference type="InterPro" id="IPR004511">
    <property type="entry name" value="PAPS/APS_Rdtase"/>
</dbReference>
<evidence type="ECO:0000256" key="3">
    <source>
        <dbReference type="ARBA" id="ARBA00013096"/>
    </source>
</evidence>
<keyword evidence="4" id="KW-0028">Amino-acid biosynthesis</keyword>
<evidence type="ECO:0000259" key="13">
    <source>
        <dbReference type="Pfam" id="PF01507"/>
    </source>
</evidence>
<dbReference type="OrthoDB" id="7869097at2759"/>
<dbReference type="EC" id="1.8.4.8" evidence="3"/>
<comment type="caution">
    <text evidence="14">The sequence shown here is derived from an EMBL/GenBank/DDBJ whole genome shotgun (WGS) entry which is preliminary data.</text>
</comment>
<evidence type="ECO:0000313" key="14">
    <source>
        <dbReference type="EMBL" id="CDO53855.1"/>
    </source>
</evidence>
<dbReference type="Proteomes" id="UP000750522">
    <property type="component" value="Unassembled WGS sequence"/>
</dbReference>
<evidence type="ECO:0000256" key="1">
    <source>
        <dbReference type="ARBA" id="ARBA00004848"/>
    </source>
</evidence>
<dbReference type="EMBL" id="QQZK01000019">
    <property type="protein sequence ID" value="KAF5103663.1"/>
    <property type="molecule type" value="Genomic_DNA"/>
</dbReference>
<dbReference type="Gene3D" id="3.40.50.620">
    <property type="entry name" value="HUPs"/>
    <property type="match status" value="1"/>
</dbReference>
<name>A0A0J9X9L0_GEOCN</name>
<keyword evidence="8" id="KW-0198">Cysteine biosynthesis</keyword>
<dbReference type="InterPro" id="IPR002500">
    <property type="entry name" value="PAPS_reduct_dom"/>
</dbReference>
<comment type="catalytic activity">
    <reaction evidence="9">
        <text>[thioredoxin]-disulfide + sulfite + adenosine 3',5'-bisphosphate + 2 H(+) = [thioredoxin]-dithiol + 3'-phosphoadenylyl sulfate</text>
        <dbReference type="Rhea" id="RHEA:11724"/>
        <dbReference type="Rhea" id="RHEA-COMP:10698"/>
        <dbReference type="Rhea" id="RHEA-COMP:10700"/>
        <dbReference type="ChEBI" id="CHEBI:15378"/>
        <dbReference type="ChEBI" id="CHEBI:17359"/>
        <dbReference type="ChEBI" id="CHEBI:29950"/>
        <dbReference type="ChEBI" id="CHEBI:50058"/>
        <dbReference type="ChEBI" id="CHEBI:58339"/>
        <dbReference type="ChEBI" id="CHEBI:58343"/>
        <dbReference type="EC" id="1.8.4.8"/>
    </reaction>
</comment>
<dbReference type="STRING" id="1173061.A0A0J9X9L0"/>
<dbReference type="Proteomes" id="UP000242525">
    <property type="component" value="Unassembled WGS sequence"/>
</dbReference>
<dbReference type="PANTHER" id="PTHR46509:SF1">
    <property type="entry name" value="PHOSPHOADENOSINE PHOSPHOSULFATE REDUCTASE"/>
    <property type="match status" value="1"/>
</dbReference>
<dbReference type="GO" id="GO:0009086">
    <property type="term" value="P:methionine biosynthetic process"/>
    <property type="evidence" value="ECO:0007669"/>
    <property type="project" value="UniProtKB-KW"/>
</dbReference>
<evidence type="ECO:0000256" key="8">
    <source>
        <dbReference type="ARBA" id="ARBA00023192"/>
    </source>
</evidence>
<proteinExistence type="inferred from homology"/>
<evidence type="ECO:0000256" key="7">
    <source>
        <dbReference type="ARBA" id="ARBA00023167"/>
    </source>
</evidence>
<dbReference type="EMBL" id="CCBN010000006">
    <property type="protein sequence ID" value="CDO53855.1"/>
    <property type="molecule type" value="Genomic_DNA"/>
</dbReference>
<evidence type="ECO:0000256" key="12">
    <source>
        <dbReference type="ARBA" id="ARBA00082553"/>
    </source>
</evidence>
<protein>
    <recommendedName>
        <fullName evidence="3">phosphoadenylyl-sulfate reductase (thioredoxin)</fullName>
        <ecNumber evidence="3">1.8.4.8</ecNumber>
    </recommendedName>
    <alternativeName>
        <fullName evidence="10">3'-phosphoadenylylsulfate reductase</fullName>
    </alternativeName>
    <alternativeName>
        <fullName evidence="12">PAPS reductase, thioredoxin dependent</fullName>
    </alternativeName>
    <alternativeName>
        <fullName evidence="11">PAdoPS reductase</fullName>
    </alternativeName>
</protein>
<dbReference type="InterPro" id="IPR014729">
    <property type="entry name" value="Rossmann-like_a/b/a_fold"/>
</dbReference>
<dbReference type="FunFam" id="3.40.50.620:FF:000151">
    <property type="entry name" value="Phosphoadenosine phosphosulfate reductase"/>
    <property type="match status" value="1"/>
</dbReference>
<reference evidence="14 16" key="1">
    <citation type="submission" date="2014-03" db="EMBL/GenBank/DDBJ databases">
        <authorList>
            <person name="Casaregola S."/>
        </authorList>
    </citation>
    <scope>NUCLEOTIDE SEQUENCE [LARGE SCALE GENOMIC DNA]</scope>
    <source>
        <strain evidence="14 16">CLIB 918</strain>
    </source>
</reference>
<comment type="similarity">
    <text evidence="2">Belongs to the PAPS reductase family. CysH subfamily.</text>
</comment>
<organism evidence="14 16">
    <name type="scientific">Geotrichum candidum</name>
    <name type="common">Oospora lactis</name>
    <name type="synonym">Dipodascus geotrichum</name>
    <dbReference type="NCBI Taxonomy" id="1173061"/>
    <lineage>
        <taxon>Eukaryota</taxon>
        <taxon>Fungi</taxon>
        <taxon>Dikarya</taxon>
        <taxon>Ascomycota</taxon>
        <taxon>Saccharomycotina</taxon>
        <taxon>Dipodascomycetes</taxon>
        <taxon>Dipodascales</taxon>
        <taxon>Dipodascaceae</taxon>
        <taxon>Geotrichum</taxon>
    </lineage>
</organism>
<dbReference type="Pfam" id="PF01507">
    <property type="entry name" value="PAPS_reduct"/>
    <property type="match status" value="1"/>
</dbReference>